<dbReference type="InterPro" id="IPR039424">
    <property type="entry name" value="SBP_5"/>
</dbReference>
<evidence type="ECO:0000259" key="6">
    <source>
        <dbReference type="Pfam" id="PF00496"/>
    </source>
</evidence>
<feature type="signal peptide" evidence="5">
    <location>
        <begin position="1"/>
        <end position="20"/>
    </location>
</feature>
<dbReference type="AlphaFoldDB" id="A0A5B8Z4T7"/>
<protein>
    <submittedName>
        <fullName evidence="7">ABC transporter substrate-binding protein</fullName>
    </submittedName>
</protein>
<dbReference type="Proteomes" id="UP000321555">
    <property type="component" value="Chromosome"/>
</dbReference>
<dbReference type="STRING" id="1742359.GCA_001439625_04435"/>
<dbReference type="GO" id="GO:0015833">
    <property type="term" value="P:peptide transport"/>
    <property type="evidence" value="ECO:0007669"/>
    <property type="project" value="TreeGrafter"/>
</dbReference>
<evidence type="ECO:0000256" key="1">
    <source>
        <dbReference type="ARBA" id="ARBA00005695"/>
    </source>
</evidence>
<keyword evidence="3 5" id="KW-0732">Signal</keyword>
<feature type="region of interest" description="Disordered" evidence="4">
    <location>
        <begin position="27"/>
        <end position="48"/>
    </location>
</feature>
<evidence type="ECO:0000313" key="8">
    <source>
        <dbReference type="Proteomes" id="UP000321555"/>
    </source>
</evidence>
<feature type="chain" id="PRO_5039465512" evidence="5">
    <location>
        <begin position="21"/>
        <end position="529"/>
    </location>
</feature>
<dbReference type="GO" id="GO:0042597">
    <property type="term" value="C:periplasmic space"/>
    <property type="evidence" value="ECO:0007669"/>
    <property type="project" value="UniProtKB-ARBA"/>
</dbReference>
<sequence length="529" mass="59505">MKKKLSFLFTLLMIFTLVLSACSSGGSSEKAGSDTSKENSKEENPVKDRGNEIIVGVSAEPQNWDPIDTFLLDWSTIATSVFEGLVDRTLDLELQPGLAESWEYLDDSTLQFKLRQGVTFHNGEPFNAEAVKFTFDRLLGPEGQKGPQYSNYNTIDKVEIVDEYTVNFKLNAKDPVLLTKLAGYGAVIVPPNYIKENGDDHFNNNPVGTGPFKMTGYKRDQEIVLEKNPNYWKEGLPKLDKVTFKVIPEASTRLAELQTGKIDIMKRVEVAQAKTIKDTSFLELKEIGSPTVFAIRFDTAKKPLDNKLVRQAINYAIDKDAIIKEILGGYGYPISTFQSELSFGNNPNLKPYSYDPEKAKELLNEAGVKEGTELDFFIPGNDGNFKEIAQVVSFYLEEVGLKVNIQTADGTTMNSDLIPNGNAGHMYRNGWGGWTLDFDNTAYQMYAEGEFWNPSFKDAKVEELLAAERSTVDQAEREKIFKELTEVLYELAPEVNLYQAVDLYAANKRVQNFQPPHEDRMRLEEVSVK</sequence>
<dbReference type="PANTHER" id="PTHR30290">
    <property type="entry name" value="PERIPLASMIC BINDING COMPONENT OF ABC TRANSPORTER"/>
    <property type="match status" value="1"/>
</dbReference>
<evidence type="ECO:0000256" key="2">
    <source>
        <dbReference type="ARBA" id="ARBA00022448"/>
    </source>
</evidence>
<dbReference type="GO" id="GO:1904680">
    <property type="term" value="F:peptide transmembrane transporter activity"/>
    <property type="evidence" value="ECO:0007669"/>
    <property type="project" value="TreeGrafter"/>
</dbReference>
<dbReference type="PROSITE" id="PS51257">
    <property type="entry name" value="PROKAR_LIPOPROTEIN"/>
    <property type="match status" value="1"/>
</dbReference>
<dbReference type="Pfam" id="PF00496">
    <property type="entry name" value="SBP_bac_5"/>
    <property type="match status" value="1"/>
</dbReference>
<dbReference type="Gene3D" id="3.10.105.10">
    <property type="entry name" value="Dipeptide-binding Protein, Domain 3"/>
    <property type="match status" value="1"/>
</dbReference>
<dbReference type="InterPro" id="IPR000914">
    <property type="entry name" value="SBP_5_dom"/>
</dbReference>
<keyword evidence="2" id="KW-0813">Transport</keyword>
<proteinExistence type="inferred from homology"/>
<dbReference type="InterPro" id="IPR030678">
    <property type="entry name" value="Peptide/Ni-bd"/>
</dbReference>
<dbReference type="KEGG" id="bda:FSZ17_02970"/>
<dbReference type="SUPFAM" id="SSF53850">
    <property type="entry name" value="Periplasmic binding protein-like II"/>
    <property type="match status" value="1"/>
</dbReference>
<name>A0A5B8Z4T7_CYTDA</name>
<feature type="domain" description="Solute-binding protein family 5" evidence="6">
    <location>
        <begin position="93"/>
        <end position="450"/>
    </location>
</feature>
<dbReference type="EMBL" id="CP042593">
    <property type="protein sequence ID" value="QED46326.1"/>
    <property type="molecule type" value="Genomic_DNA"/>
</dbReference>
<dbReference type="GO" id="GO:0043190">
    <property type="term" value="C:ATP-binding cassette (ABC) transporter complex"/>
    <property type="evidence" value="ECO:0007669"/>
    <property type="project" value="InterPro"/>
</dbReference>
<keyword evidence="8" id="KW-1185">Reference proteome</keyword>
<evidence type="ECO:0000256" key="3">
    <source>
        <dbReference type="ARBA" id="ARBA00022729"/>
    </source>
</evidence>
<accession>A0A5B8Z4T7</accession>
<dbReference type="Gene3D" id="3.90.76.10">
    <property type="entry name" value="Dipeptide-binding Protein, Domain 1"/>
    <property type="match status" value="1"/>
</dbReference>
<comment type="similarity">
    <text evidence="1">Belongs to the bacterial solute-binding protein 5 family.</text>
</comment>
<dbReference type="PIRSF" id="PIRSF002741">
    <property type="entry name" value="MppA"/>
    <property type="match status" value="1"/>
</dbReference>
<dbReference type="Gene3D" id="3.40.190.10">
    <property type="entry name" value="Periplasmic binding protein-like II"/>
    <property type="match status" value="1"/>
</dbReference>
<reference evidence="8" key="1">
    <citation type="submission" date="2019-08" db="EMBL/GenBank/DDBJ databases">
        <authorList>
            <person name="Zheng X."/>
        </authorList>
    </citation>
    <scope>NUCLEOTIDE SEQUENCE [LARGE SCALE GENOMIC DNA]</scope>
    <source>
        <strain evidence="8">FJAT-25496</strain>
    </source>
</reference>
<evidence type="ECO:0000256" key="5">
    <source>
        <dbReference type="SAM" id="SignalP"/>
    </source>
</evidence>
<dbReference type="CDD" id="cd00995">
    <property type="entry name" value="PBP2_NikA_DppA_OppA_like"/>
    <property type="match status" value="1"/>
</dbReference>
<dbReference type="RefSeq" id="WP_057775690.1">
    <property type="nucleotide sequence ID" value="NZ_CP042593.1"/>
</dbReference>
<organism evidence="7 8">
    <name type="scientific">Cytobacillus dafuensis</name>
    <name type="common">Bacillus dafuensis</name>
    <dbReference type="NCBI Taxonomy" id="1742359"/>
    <lineage>
        <taxon>Bacteria</taxon>
        <taxon>Bacillati</taxon>
        <taxon>Bacillota</taxon>
        <taxon>Bacilli</taxon>
        <taxon>Bacillales</taxon>
        <taxon>Bacillaceae</taxon>
        <taxon>Cytobacillus</taxon>
    </lineage>
</organism>
<gene>
    <name evidence="7" type="ORF">FSZ17_02970</name>
</gene>
<dbReference type="PANTHER" id="PTHR30290:SF9">
    <property type="entry name" value="OLIGOPEPTIDE-BINDING PROTEIN APPA"/>
    <property type="match status" value="1"/>
</dbReference>
<evidence type="ECO:0000256" key="4">
    <source>
        <dbReference type="SAM" id="MobiDB-lite"/>
    </source>
</evidence>
<feature type="compositionally biased region" description="Basic and acidic residues" evidence="4">
    <location>
        <begin position="31"/>
        <end position="48"/>
    </location>
</feature>
<evidence type="ECO:0000313" key="7">
    <source>
        <dbReference type="EMBL" id="QED46326.1"/>
    </source>
</evidence>
<dbReference type="OrthoDB" id="9796817at2"/>